<dbReference type="InterPro" id="IPR038371">
    <property type="entry name" value="Cu_polyphenol_OxRdtase_sf"/>
</dbReference>
<dbReference type="NCBIfam" id="TIGR00726">
    <property type="entry name" value="peptidoglycan editing factor PgeF"/>
    <property type="match status" value="1"/>
</dbReference>
<comment type="catalytic activity">
    <reaction evidence="1">
        <text>inosine + phosphate = alpha-D-ribose 1-phosphate + hypoxanthine</text>
        <dbReference type="Rhea" id="RHEA:27646"/>
        <dbReference type="ChEBI" id="CHEBI:17368"/>
        <dbReference type="ChEBI" id="CHEBI:17596"/>
        <dbReference type="ChEBI" id="CHEBI:43474"/>
        <dbReference type="ChEBI" id="CHEBI:57720"/>
        <dbReference type="EC" id="2.4.2.1"/>
    </reaction>
    <physiologicalReaction direction="left-to-right" evidence="1">
        <dbReference type="Rhea" id="RHEA:27647"/>
    </physiologicalReaction>
</comment>
<gene>
    <name evidence="12" type="ORF">AVDCRST_MAG81-4356</name>
</gene>
<keyword evidence="5" id="KW-0479">Metal-binding</keyword>
<dbReference type="Pfam" id="PF02578">
    <property type="entry name" value="Cu-oxidase_4"/>
    <property type="match status" value="1"/>
</dbReference>
<evidence type="ECO:0000256" key="2">
    <source>
        <dbReference type="ARBA" id="ARBA00003215"/>
    </source>
</evidence>
<dbReference type="PANTHER" id="PTHR30616">
    <property type="entry name" value="UNCHARACTERIZED PROTEIN YFIH"/>
    <property type="match status" value="1"/>
</dbReference>
<dbReference type="AlphaFoldDB" id="A0A6J4VU68"/>
<organism evidence="12">
    <name type="scientific">uncultured Synechococcales cyanobacterium</name>
    <dbReference type="NCBI Taxonomy" id="1936017"/>
    <lineage>
        <taxon>Bacteria</taxon>
        <taxon>Bacillati</taxon>
        <taxon>Cyanobacteriota</taxon>
        <taxon>Cyanophyceae</taxon>
        <taxon>Synechococcales</taxon>
        <taxon>environmental samples</taxon>
    </lineage>
</organism>
<proteinExistence type="inferred from homology"/>
<evidence type="ECO:0000256" key="8">
    <source>
        <dbReference type="ARBA" id="ARBA00047989"/>
    </source>
</evidence>
<evidence type="ECO:0000256" key="1">
    <source>
        <dbReference type="ARBA" id="ARBA00000553"/>
    </source>
</evidence>
<keyword evidence="6" id="KW-0378">Hydrolase</keyword>
<evidence type="ECO:0000256" key="7">
    <source>
        <dbReference type="ARBA" id="ARBA00022833"/>
    </source>
</evidence>
<dbReference type="Gene3D" id="3.60.140.10">
    <property type="entry name" value="CNF1/YfiH-like putative cysteine hydrolases"/>
    <property type="match status" value="1"/>
</dbReference>
<accession>A0A6J4VU68</accession>
<evidence type="ECO:0000256" key="5">
    <source>
        <dbReference type="ARBA" id="ARBA00022723"/>
    </source>
</evidence>
<evidence type="ECO:0000256" key="6">
    <source>
        <dbReference type="ARBA" id="ARBA00022801"/>
    </source>
</evidence>
<name>A0A6J4VU68_9CYAN</name>
<comment type="catalytic activity">
    <reaction evidence="10">
        <text>S-methyl-5'-thioadenosine + phosphate = 5-(methylsulfanyl)-alpha-D-ribose 1-phosphate + adenine</text>
        <dbReference type="Rhea" id="RHEA:11852"/>
        <dbReference type="ChEBI" id="CHEBI:16708"/>
        <dbReference type="ChEBI" id="CHEBI:17509"/>
        <dbReference type="ChEBI" id="CHEBI:43474"/>
        <dbReference type="ChEBI" id="CHEBI:58533"/>
        <dbReference type="EC" id="2.4.2.28"/>
    </reaction>
    <physiologicalReaction direction="left-to-right" evidence="10">
        <dbReference type="Rhea" id="RHEA:11853"/>
    </physiologicalReaction>
</comment>
<evidence type="ECO:0000256" key="10">
    <source>
        <dbReference type="ARBA" id="ARBA00049893"/>
    </source>
</evidence>
<comment type="function">
    <text evidence="2">Purine nucleoside enzyme that catalyzes the phosphorolysis of adenosine and inosine nucleosides, yielding D-ribose 1-phosphate and the respective free bases, adenine and hypoxanthine. Also catalyzes the phosphorolysis of S-methyl-5'-thioadenosine into adenine and S-methyl-5-thio-alpha-D-ribose 1-phosphate. Also has adenosine deaminase activity.</text>
</comment>
<dbReference type="EMBL" id="CADCWO010000229">
    <property type="protein sequence ID" value="CAA9588378.1"/>
    <property type="molecule type" value="Genomic_DNA"/>
</dbReference>
<dbReference type="GO" id="GO:0005507">
    <property type="term" value="F:copper ion binding"/>
    <property type="evidence" value="ECO:0007669"/>
    <property type="project" value="TreeGrafter"/>
</dbReference>
<dbReference type="GO" id="GO:0016787">
    <property type="term" value="F:hydrolase activity"/>
    <property type="evidence" value="ECO:0007669"/>
    <property type="project" value="UniProtKB-KW"/>
</dbReference>
<dbReference type="GO" id="GO:0017061">
    <property type="term" value="F:S-methyl-5-thioadenosine phosphorylase activity"/>
    <property type="evidence" value="ECO:0007669"/>
    <property type="project" value="UniProtKB-EC"/>
</dbReference>
<dbReference type="SUPFAM" id="SSF64438">
    <property type="entry name" value="CNF1/YfiH-like putative cysteine hydrolases"/>
    <property type="match status" value="1"/>
</dbReference>
<evidence type="ECO:0000313" key="12">
    <source>
        <dbReference type="EMBL" id="CAA9588378.1"/>
    </source>
</evidence>
<evidence type="ECO:0000256" key="9">
    <source>
        <dbReference type="ARBA" id="ARBA00048968"/>
    </source>
</evidence>
<protein>
    <recommendedName>
        <fullName evidence="11">Purine nucleoside phosphorylase</fullName>
    </recommendedName>
</protein>
<sequence>MHTWDWLTWQGMPYLTCSLLESWPHGFFTQQFAARSPTELTAVLHPSAQTYQVKQVHGNQVLTASETESSDGNSDSPLPQADGLLTEQANQAVWVCSADCTPALVADARTGQVAAVHAGWRGTAARILPAAIARLQAQGSQLSDLRVAMGPAIAGEVYQVSSEVAAKVGATALQSQKPVIEAQPVESLLEALYQLPQPPVFADQPGHARLDVRQVNALQLEQLGMQPEQIAIAPYCTYQNPEYFFSYRRDNRKQIQWSGIVSKLK</sequence>
<comment type="similarity">
    <text evidence="3 11">Belongs to the purine nucleoside phosphorylase YfiH/LACC1 family.</text>
</comment>
<dbReference type="InterPro" id="IPR003730">
    <property type="entry name" value="Cu_polyphenol_OxRdtase"/>
</dbReference>
<dbReference type="CDD" id="cd16833">
    <property type="entry name" value="YfiH"/>
    <property type="match status" value="1"/>
</dbReference>
<comment type="catalytic activity">
    <reaction evidence="9">
        <text>adenosine + phosphate = alpha-D-ribose 1-phosphate + adenine</text>
        <dbReference type="Rhea" id="RHEA:27642"/>
        <dbReference type="ChEBI" id="CHEBI:16335"/>
        <dbReference type="ChEBI" id="CHEBI:16708"/>
        <dbReference type="ChEBI" id="CHEBI:43474"/>
        <dbReference type="ChEBI" id="CHEBI:57720"/>
        <dbReference type="EC" id="2.4.2.1"/>
    </reaction>
    <physiologicalReaction direction="left-to-right" evidence="9">
        <dbReference type="Rhea" id="RHEA:27643"/>
    </physiologicalReaction>
</comment>
<dbReference type="InterPro" id="IPR011324">
    <property type="entry name" value="Cytotoxic_necrot_fac-like_cat"/>
</dbReference>
<reference evidence="12" key="1">
    <citation type="submission" date="2020-02" db="EMBL/GenBank/DDBJ databases">
        <authorList>
            <person name="Meier V. D."/>
        </authorList>
    </citation>
    <scope>NUCLEOTIDE SEQUENCE</scope>
    <source>
        <strain evidence="12">AVDCRST_MAG81</strain>
    </source>
</reference>
<keyword evidence="7" id="KW-0862">Zinc</keyword>
<dbReference type="PANTHER" id="PTHR30616:SF2">
    <property type="entry name" value="PURINE NUCLEOSIDE PHOSPHORYLASE LACC1"/>
    <property type="match status" value="1"/>
</dbReference>
<evidence type="ECO:0000256" key="11">
    <source>
        <dbReference type="RuleBase" id="RU361274"/>
    </source>
</evidence>
<comment type="catalytic activity">
    <reaction evidence="8">
        <text>adenosine + H2O + H(+) = inosine + NH4(+)</text>
        <dbReference type="Rhea" id="RHEA:24408"/>
        <dbReference type="ChEBI" id="CHEBI:15377"/>
        <dbReference type="ChEBI" id="CHEBI:15378"/>
        <dbReference type="ChEBI" id="CHEBI:16335"/>
        <dbReference type="ChEBI" id="CHEBI:17596"/>
        <dbReference type="ChEBI" id="CHEBI:28938"/>
        <dbReference type="EC" id="3.5.4.4"/>
    </reaction>
    <physiologicalReaction direction="left-to-right" evidence="8">
        <dbReference type="Rhea" id="RHEA:24409"/>
    </physiologicalReaction>
</comment>
<evidence type="ECO:0000256" key="4">
    <source>
        <dbReference type="ARBA" id="ARBA00022679"/>
    </source>
</evidence>
<keyword evidence="4" id="KW-0808">Transferase</keyword>
<evidence type="ECO:0000256" key="3">
    <source>
        <dbReference type="ARBA" id="ARBA00007353"/>
    </source>
</evidence>